<dbReference type="EMBL" id="JACJSK010000008">
    <property type="protein sequence ID" value="MBD2543750.1"/>
    <property type="molecule type" value="Genomic_DNA"/>
</dbReference>
<protein>
    <submittedName>
        <fullName evidence="1">Uncharacterized protein</fullName>
    </submittedName>
</protein>
<evidence type="ECO:0000313" key="2">
    <source>
        <dbReference type="Proteomes" id="UP000641954"/>
    </source>
</evidence>
<organism evidence="1 2">
    <name type="scientific">Planktothricoides raciborskii FACHB-1370</name>
    <dbReference type="NCBI Taxonomy" id="2949576"/>
    <lineage>
        <taxon>Bacteria</taxon>
        <taxon>Bacillati</taxon>
        <taxon>Cyanobacteriota</taxon>
        <taxon>Cyanophyceae</taxon>
        <taxon>Oscillatoriophycideae</taxon>
        <taxon>Oscillatoriales</taxon>
        <taxon>Oscillatoriaceae</taxon>
        <taxon>Planktothricoides</taxon>
    </lineage>
</organism>
<proteinExistence type="predicted"/>
<sequence length="62" mass="7386">MVKNAMKFSYHRITQPWQPLTLEVIEAEILDRDHLRNGKTRTIKEMPMPQRPFSFAKTILCQ</sequence>
<reference evidence="1 2" key="1">
    <citation type="journal article" date="2020" name="ISME J.">
        <title>Comparative genomics reveals insights into cyanobacterial evolution and habitat adaptation.</title>
        <authorList>
            <person name="Chen M.Y."/>
            <person name="Teng W.K."/>
            <person name="Zhao L."/>
            <person name="Hu C.X."/>
            <person name="Zhou Y.K."/>
            <person name="Han B.P."/>
            <person name="Song L.R."/>
            <person name="Shu W.S."/>
        </authorList>
    </citation>
    <scope>NUCLEOTIDE SEQUENCE [LARGE SCALE GENOMIC DNA]</scope>
    <source>
        <strain evidence="1 2">FACHB-1370</strain>
    </source>
</reference>
<accession>A0ABR8EDG7</accession>
<comment type="caution">
    <text evidence="1">The sequence shown here is derived from an EMBL/GenBank/DDBJ whole genome shotgun (WGS) entry which is preliminary data.</text>
</comment>
<evidence type="ECO:0000313" key="1">
    <source>
        <dbReference type="EMBL" id="MBD2543750.1"/>
    </source>
</evidence>
<gene>
    <name evidence="1" type="ORF">H6G72_07780</name>
</gene>
<keyword evidence="2" id="KW-1185">Reference proteome</keyword>
<name>A0ABR8EDG7_9CYAN</name>
<dbReference type="Proteomes" id="UP000641954">
    <property type="component" value="Unassembled WGS sequence"/>
</dbReference>